<dbReference type="Proteomes" id="UP001105220">
    <property type="component" value="Unplaced"/>
</dbReference>
<dbReference type="AlphaFoldDB" id="A0A6E8W119"/>
<dbReference type="GeneID" id="120958174"/>
<keyword evidence="1" id="KW-1015">Disulfide bond</keyword>
<dbReference type="EnsemblMetazoa" id="ACON010708-RA">
    <property type="protein sequence ID" value="ACON010708-PA"/>
    <property type="gene ID" value="ACON010708"/>
</dbReference>
<protein>
    <submittedName>
        <fullName evidence="4">C-type lectin domain-containing protein</fullName>
    </submittedName>
</protein>
<dbReference type="SMART" id="SM00034">
    <property type="entry name" value="CLECT"/>
    <property type="match status" value="1"/>
</dbReference>
<dbReference type="VEuPathDB" id="VectorBase:ACMO_009516"/>
<feature type="chain" id="PRO_5039941147" evidence="2">
    <location>
        <begin position="22"/>
        <end position="144"/>
    </location>
</feature>
<evidence type="ECO:0000313" key="4">
    <source>
        <dbReference type="EnsemblMetazoa" id="ACON010708-PA"/>
    </source>
</evidence>
<dbReference type="InterPro" id="IPR016186">
    <property type="entry name" value="C-type_lectin-like/link_sf"/>
</dbReference>
<feature type="signal peptide" evidence="2">
    <location>
        <begin position="1"/>
        <end position="21"/>
    </location>
</feature>
<dbReference type="RefSeq" id="XP_040236715.2">
    <property type="nucleotide sequence ID" value="XM_040380781.2"/>
</dbReference>
<dbReference type="PANTHER" id="PTHR22803">
    <property type="entry name" value="MANNOSE, PHOSPHOLIPASE, LECTIN RECEPTOR RELATED"/>
    <property type="match status" value="1"/>
</dbReference>
<organism evidence="4 5">
    <name type="scientific">Anopheles coluzzii</name>
    <name type="common">African malaria mosquito</name>
    <dbReference type="NCBI Taxonomy" id="1518534"/>
    <lineage>
        <taxon>Eukaryota</taxon>
        <taxon>Metazoa</taxon>
        <taxon>Ecdysozoa</taxon>
        <taxon>Arthropoda</taxon>
        <taxon>Hexapoda</taxon>
        <taxon>Insecta</taxon>
        <taxon>Pterygota</taxon>
        <taxon>Neoptera</taxon>
        <taxon>Endopterygota</taxon>
        <taxon>Diptera</taxon>
        <taxon>Nematocera</taxon>
        <taxon>Culicoidea</taxon>
        <taxon>Culicidae</taxon>
        <taxon>Anophelinae</taxon>
        <taxon>Anopheles</taxon>
    </lineage>
</organism>
<dbReference type="CDD" id="cd00037">
    <property type="entry name" value="CLECT"/>
    <property type="match status" value="1"/>
</dbReference>
<sequence length="144" mass="16348">MLFKTLCLLLCLALFDIQVNGFKHYVAYKRKIKFFSAWQQCRLYNGHLASIETPEENARVARAIKAVGDITDDWYIGGTDIGFEGRFVWIGLNKIASYLNFNPGEPNNNKNEDCLIMKGSKAGEKWSDVSCEYEAEGFVCAFIL</sequence>
<dbReference type="InterPro" id="IPR016187">
    <property type="entry name" value="CTDL_fold"/>
</dbReference>
<feature type="domain" description="C-type lectin" evidence="3">
    <location>
        <begin position="25"/>
        <end position="134"/>
    </location>
</feature>
<dbReference type="VEuPathDB" id="VectorBase:ACON010708"/>
<dbReference type="InterPro" id="IPR001304">
    <property type="entry name" value="C-type_lectin-like"/>
</dbReference>
<evidence type="ECO:0000313" key="5">
    <source>
        <dbReference type="Proteomes" id="UP001105220"/>
    </source>
</evidence>
<evidence type="ECO:0000256" key="1">
    <source>
        <dbReference type="ARBA" id="ARBA00023157"/>
    </source>
</evidence>
<dbReference type="KEGG" id="acoz:120958174"/>
<evidence type="ECO:0000259" key="3">
    <source>
        <dbReference type="PROSITE" id="PS50041"/>
    </source>
</evidence>
<dbReference type="InterPro" id="IPR050111">
    <property type="entry name" value="C-type_lectin/snaclec_domain"/>
</dbReference>
<reference evidence="4" key="2">
    <citation type="submission" date="2020-05" db="UniProtKB">
        <authorList>
            <consortium name="EnsemblMetazoa"/>
        </authorList>
    </citation>
    <scope>IDENTIFICATION</scope>
    <source>
        <strain evidence="4">Ngousso</strain>
    </source>
</reference>
<keyword evidence="5" id="KW-1185">Reference proteome</keyword>
<evidence type="ECO:0000256" key="2">
    <source>
        <dbReference type="SAM" id="SignalP"/>
    </source>
</evidence>
<accession>A0A6E8W119</accession>
<dbReference type="PROSITE" id="PS00615">
    <property type="entry name" value="C_TYPE_LECTIN_1"/>
    <property type="match status" value="1"/>
</dbReference>
<dbReference type="Pfam" id="PF00059">
    <property type="entry name" value="Lectin_C"/>
    <property type="match status" value="1"/>
</dbReference>
<keyword evidence="2" id="KW-0732">Signal</keyword>
<dbReference type="PROSITE" id="PS50041">
    <property type="entry name" value="C_TYPE_LECTIN_2"/>
    <property type="match status" value="1"/>
</dbReference>
<dbReference type="SUPFAM" id="SSF56436">
    <property type="entry name" value="C-type lectin-like"/>
    <property type="match status" value="1"/>
</dbReference>
<dbReference type="VEuPathDB" id="VectorBase:ACON2_038073"/>
<reference key="1">
    <citation type="journal article" date="2019" name="Genes (Basel)">
        <title>A High-Quality De novo Genome Assembly from a Single Mosquito Using PacBio Sequencing.</title>
        <authorList>
            <person name="Kingan S.B."/>
            <person name="Heaton H."/>
            <person name="Cudini J."/>
            <person name="Lambert C.C."/>
            <person name="Baybayan P."/>
            <person name="Galvin B.D."/>
            <person name="Durbin R."/>
            <person name="Korlach J."/>
            <person name="Lawniczak M.K.N."/>
        </authorList>
    </citation>
    <scope>NUCLEOTIDE SEQUENCE [LARGE SCALE GENOMIC DNA]</scope>
    <source>
        <strain>Mali-NIH</strain>
    </source>
</reference>
<dbReference type="InterPro" id="IPR018378">
    <property type="entry name" value="C-type_lectin_CS"/>
</dbReference>
<dbReference type="Gene3D" id="3.10.100.10">
    <property type="entry name" value="Mannose-Binding Protein A, subunit A"/>
    <property type="match status" value="1"/>
</dbReference>
<proteinExistence type="predicted"/>
<name>A0A6E8W119_ANOCL</name>